<name>A0ABU1JCG5_9MICC</name>
<evidence type="ECO:0000313" key="5">
    <source>
        <dbReference type="EMBL" id="MDR6269845.1"/>
    </source>
</evidence>
<comment type="caution">
    <text evidence="5">The sequence shown here is derived from an EMBL/GenBank/DDBJ whole genome shotgun (WGS) entry which is preliminary data.</text>
</comment>
<reference evidence="5 6" key="1">
    <citation type="submission" date="2023-07" db="EMBL/GenBank/DDBJ databases">
        <title>Sequencing the genomes of 1000 actinobacteria strains.</title>
        <authorList>
            <person name="Klenk H.-P."/>
        </authorList>
    </citation>
    <scope>NUCLEOTIDE SEQUENCE [LARGE SCALE GENOMIC DNA]</scope>
    <source>
        <strain evidence="5 6">DSM 14555</strain>
    </source>
</reference>
<protein>
    <submittedName>
        <fullName evidence="5">Uncharacterized protein YcnI</fullName>
    </submittedName>
</protein>
<dbReference type="RefSeq" id="WP_309798484.1">
    <property type="nucleotide sequence ID" value="NZ_BAAAHY010000005.1"/>
</dbReference>
<dbReference type="Gene3D" id="2.60.40.2230">
    <property type="entry name" value="Uncharacterised protein YcnI-like PF07987, DUF1775"/>
    <property type="match status" value="1"/>
</dbReference>
<dbReference type="CDD" id="cd08545">
    <property type="entry name" value="YcnI_like"/>
    <property type="match status" value="1"/>
</dbReference>
<keyword evidence="2" id="KW-1133">Transmembrane helix</keyword>
<proteinExistence type="predicted"/>
<feature type="region of interest" description="Disordered" evidence="1">
    <location>
        <begin position="189"/>
        <end position="210"/>
    </location>
</feature>
<keyword evidence="3" id="KW-0732">Signal</keyword>
<sequence length="243" mass="24617">MTSKSSASAHQKTVRRTVLTAVATAALMSVGLASAAAHVTVDASSTAANSYTLLSFSIPHGCSGSATTKITISLPEGIDDATPTVNPNWTASKVTAKLAQPKTLANGSQVTERTSQVVYTAKTPLDPAQRDALVLSLKLPDAAGDQLDFPVLQSCETGEVDWAQKVQPGQDHDAVKDPAPAITLSAAAAGDHGGHAASSESGAQSQPSQAPGWIGLAAGLAGLVLGAFALFRTFGRGRSGSTD</sequence>
<keyword evidence="2" id="KW-0812">Transmembrane</keyword>
<evidence type="ECO:0000256" key="2">
    <source>
        <dbReference type="SAM" id="Phobius"/>
    </source>
</evidence>
<accession>A0ABU1JCG5</accession>
<keyword evidence="2" id="KW-0472">Membrane</keyword>
<dbReference type="InterPro" id="IPR038507">
    <property type="entry name" value="YcnI-like_sf"/>
</dbReference>
<dbReference type="Pfam" id="PF07987">
    <property type="entry name" value="DUF1775"/>
    <property type="match status" value="1"/>
</dbReference>
<evidence type="ECO:0000259" key="4">
    <source>
        <dbReference type="Pfam" id="PF07987"/>
    </source>
</evidence>
<organism evidence="5 6">
    <name type="scientific">Arthrobacter russicus</name>
    <dbReference type="NCBI Taxonomy" id="172040"/>
    <lineage>
        <taxon>Bacteria</taxon>
        <taxon>Bacillati</taxon>
        <taxon>Actinomycetota</taxon>
        <taxon>Actinomycetes</taxon>
        <taxon>Micrococcales</taxon>
        <taxon>Micrococcaceae</taxon>
        <taxon>Arthrobacter</taxon>
    </lineage>
</organism>
<gene>
    <name evidence="5" type="ORF">JOE69_002083</name>
</gene>
<evidence type="ECO:0000256" key="1">
    <source>
        <dbReference type="SAM" id="MobiDB-lite"/>
    </source>
</evidence>
<feature type="chain" id="PRO_5045842700" evidence="3">
    <location>
        <begin position="36"/>
        <end position="243"/>
    </location>
</feature>
<feature type="signal peptide" evidence="3">
    <location>
        <begin position="1"/>
        <end position="35"/>
    </location>
</feature>
<feature type="domain" description="YncI copper-binding" evidence="4">
    <location>
        <begin position="38"/>
        <end position="184"/>
    </location>
</feature>
<dbReference type="Proteomes" id="UP001185069">
    <property type="component" value="Unassembled WGS sequence"/>
</dbReference>
<feature type="transmembrane region" description="Helical" evidence="2">
    <location>
        <begin position="213"/>
        <end position="231"/>
    </location>
</feature>
<dbReference type="EMBL" id="JAVDQF010000001">
    <property type="protein sequence ID" value="MDR6269845.1"/>
    <property type="molecule type" value="Genomic_DNA"/>
</dbReference>
<evidence type="ECO:0000313" key="6">
    <source>
        <dbReference type="Proteomes" id="UP001185069"/>
    </source>
</evidence>
<keyword evidence="6" id="KW-1185">Reference proteome</keyword>
<dbReference type="InterPro" id="IPR012533">
    <property type="entry name" value="YcnI-copper_dom"/>
</dbReference>
<evidence type="ECO:0000256" key="3">
    <source>
        <dbReference type="SAM" id="SignalP"/>
    </source>
</evidence>